<comment type="caution">
    <text evidence="13">The sequence shown here is derived from an EMBL/GenBank/DDBJ whole genome shotgun (WGS) entry which is preliminary data.</text>
</comment>
<name>A0A8H2XXU2_9AGAM</name>
<proteinExistence type="inferred from homology"/>
<feature type="compositionally biased region" description="Low complexity" evidence="9">
    <location>
        <begin position="1141"/>
        <end position="1161"/>
    </location>
</feature>
<keyword evidence="5" id="KW-0067">ATP-binding</keyword>
<dbReference type="Gene3D" id="3.40.50.300">
    <property type="entry name" value="P-loop containing nucleotide triphosphate hydrolases"/>
    <property type="match status" value="1"/>
</dbReference>
<evidence type="ECO:0000256" key="4">
    <source>
        <dbReference type="ARBA" id="ARBA00022741"/>
    </source>
</evidence>
<feature type="transmembrane region" description="Helical" evidence="10">
    <location>
        <begin position="461"/>
        <end position="481"/>
    </location>
</feature>
<comment type="similarity">
    <text evidence="8">Belongs to the ABC transporter superfamily. ABCB family. Heavy Metal importer (TC 3.A.1.210) subfamily.</text>
</comment>
<feature type="region of interest" description="Disordered" evidence="9">
    <location>
        <begin position="1086"/>
        <end position="1223"/>
    </location>
</feature>
<feature type="region of interest" description="Disordered" evidence="9">
    <location>
        <begin position="1246"/>
        <end position="1315"/>
    </location>
</feature>
<organism evidence="13 14">
    <name type="scientific">Rhizoctonia solani</name>
    <dbReference type="NCBI Taxonomy" id="456999"/>
    <lineage>
        <taxon>Eukaryota</taxon>
        <taxon>Fungi</taxon>
        <taxon>Dikarya</taxon>
        <taxon>Basidiomycota</taxon>
        <taxon>Agaricomycotina</taxon>
        <taxon>Agaricomycetes</taxon>
        <taxon>Cantharellales</taxon>
        <taxon>Ceratobasidiaceae</taxon>
        <taxon>Rhizoctonia</taxon>
    </lineage>
</organism>
<feature type="compositionally biased region" description="Low complexity" evidence="9">
    <location>
        <begin position="272"/>
        <end position="283"/>
    </location>
</feature>
<sequence>MPLTLAMALSPEVLFQLRVVESAALLLLLLGSPLLKGPSPPQPTTSGTSEITTVVRAVKTPRRQLVVFLLSLAAFTAFLDGSVTVGLAIIKHVFETNLPAWKGTEFYSVALLVAFAGFAIIGAFKEARGAPIWQSKLLKLFVLVALVLDVALAIAIPLVVPIWHIYPDPNPHVPDGPIELPVGATPAVHFGLTVFRVLVLIVLFPTLFFPRTVYEPVEQNGSAPQNGETSLLIPAAAAASAETSAGLAAPKAKYGTFNATPSTAPPSRAHTPAPSIGGPSSSADGRPSRTELTWSEIGVRLRRLAPYLWPHKSYGLQFLAVLCLLIVAAGRVINAAIPFKLGDVVEALTHKGTRHTVLSPLLWYVGLRFLAGSGGLGALRDLLWAPVMQFSDRSMSQLSFDHLLNLSLAWHTRRKTGEVLRILDRGAAINHIFELLLFNVIPTIADIAIAIWIFFYAFGPVLSIVIATIMAVYVGASILLTSWRTRLRREMVDADVATRGIHTDSLLNYETVKYFGGEEHEGERYREAITRYQKFEIRVMGSLSLMNLTQNLLLSAGLLIGSLLVVLDTTHPQEDIVKRYVIFITYLAQLYNPLNSLAYIYRSINQNLIDTERLLDLLDEPSEVQDKPDAKELVVTDGVIEFGKYNVTFSYDGRTTALNGISFTVEKGGSVALVGESGSGKSTILRLLYRFYDLAPGHGAIRIDGQDIRDVTQASLRKAIGVVPQDSVLFNNTIAYNIGYGKFGSTTEEIENAARAAQMHERITSFPDGYETTVGERGVRLSGGEKQRVAIARTLLKAPKIILLDEATSALDTSTERDIQKALQNLTDGRSSVSIAHRLSTISNSDLILVFNQGEIVEFGTHRELVERDGRFAAMWADQISSVDDTRSLPDNTKHDDESEVPGYAVDAPSHSNQEAHILPVHPIDSPDNLSAVQTDAGPVALGLGPQIVPVEQLVAAPVVSEHPEPIKPEEQEVGETSFQEVRPDVSFAAVASGNASSPKIDLPVSDDAPKPAAEDSAPSTAFPTTEESHPIPPPAPIVFPKGDDESSIAGSSRPPLRENPSSGISFAPGTEGERIKHAAQRFRKISQGAAAKSTAGFSQLARRISRGTPGRQASMSVHPDAATDASKPEEVRASDDVHVSSDAAPTPAAESPASTPAPVAFPGSETPAASPSPAAASPAPEAEGDTSVTHEAPSTPGTPGISFAPGTEGDRTEGGDRIKTAAQRFRKISQGAAVKSGAGFANLARRMTLNPNRQASSGSIPSVSSPPATPGYLQREGSGSVRQSLDAGEASSVADSDKKKKKEKKDKRKSSAAD</sequence>
<feature type="compositionally biased region" description="Basic residues" evidence="9">
    <location>
        <begin position="1300"/>
        <end position="1309"/>
    </location>
</feature>
<evidence type="ECO:0000256" key="8">
    <source>
        <dbReference type="ARBA" id="ARBA00024363"/>
    </source>
</evidence>
<keyword evidence="2" id="KW-0813">Transport</keyword>
<feature type="transmembrane region" description="Helical" evidence="10">
    <location>
        <begin position="65"/>
        <end position="94"/>
    </location>
</feature>
<dbReference type="GO" id="GO:0140359">
    <property type="term" value="F:ABC-type transporter activity"/>
    <property type="evidence" value="ECO:0007669"/>
    <property type="project" value="InterPro"/>
</dbReference>
<dbReference type="EMBL" id="CAJMWQ010001092">
    <property type="protein sequence ID" value="CAE6434472.1"/>
    <property type="molecule type" value="Genomic_DNA"/>
</dbReference>
<feature type="transmembrane region" description="Helical" evidence="10">
    <location>
        <begin position="318"/>
        <end position="341"/>
    </location>
</feature>
<feature type="transmembrane region" description="Helical" evidence="10">
    <location>
        <begin position="106"/>
        <end position="125"/>
    </location>
</feature>
<evidence type="ECO:0000259" key="11">
    <source>
        <dbReference type="PROSITE" id="PS50893"/>
    </source>
</evidence>
<dbReference type="SUPFAM" id="SSF90123">
    <property type="entry name" value="ABC transporter transmembrane region"/>
    <property type="match status" value="1"/>
</dbReference>
<dbReference type="SMART" id="SM00382">
    <property type="entry name" value="AAA"/>
    <property type="match status" value="1"/>
</dbReference>
<dbReference type="FunFam" id="3.40.50.300:FF:000287">
    <property type="entry name" value="Multidrug ABC transporter ATP-binding protein"/>
    <property type="match status" value="1"/>
</dbReference>
<dbReference type="InterPro" id="IPR003593">
    <property type="entry name" value="AAA+_ATPase"/>
</dbReference>
<keyword evidence="7 10" id="KW-0472">Membrane</keyword>
<evidence type="ECO:0000313" key="13">
    <source>
        <dbReference type="EMBL" id="CAE6434472.1"/>
    </source>
</evidence>
<evidence type="ECO:0000256" key="5">
    <source>
        <dbReference type="ARBA" id="ARBA00022840"/>
    </source>
</evidence>
<keyword evidence="3 10" id="KW-0812">Transmembrane</keyword>
<protein>
    <submittedName>
        <fullName evidence="13">Uncharacterized protein</fullName>
    </submittedName>
</protein>
<feature type="compositionally biased region" description="Low complexity" evidence="9">
    <location>
        <begin position="1257"/>
        <end position="1267"/>
    </location>
</feature>
<dbReference type="InterPro" id="IPR036640">
    <property type="entry name" value="ABC1_TM_sf"/>
</dbReference>
<accession>A0A8H2XXU2</accession>
<evidence type="ECO:0000256" key="10">
    <source>
        <dbReference type="SAM" id="Phobius"/>
    </source>
</evidence>
<feature type="transmembrane region" description="Helical" evidence="10">
    <location>
        <begin position="435"/>
        <end position="455"/>
    </location>
</feature>
<dbReference type="InterPro" id="IPR003439">
    <property type="entry name" value="ABC_transporter-like_ATP-bd"/>
</dbReference>
<gene>
    <name evidence="13" type="ORF">RDB_LOCUS63116</name>
</gene>
<dbReference type="InterPro" id="IPR011527">
    <property type="entry name" value="ABC1_TM_dom"/>
</dbReference>
<dbReference type="InterPro" id="IPR039421">
    <property type="entry name" value="Type_1_exporter"/>
</dbReference>
<dbReference type="PANTHER" id="PTHR24221:SF648">
    <property type="entry name" value="ABC-TYPE TRANSPORTER ATR1"/>
    <property type="match status" value="1"/>
</dbReference>
<dbReference type="Pfam" id="PF00005">
    <property type="entry name" value="ABC_tran"/>
    <property type="match status" value="1"/>
</dbReference>
<dbReference type="InterPro" id="IPR027417">
    <property type="entry name" value="P-loop_NTPase"/>
</dbReference>
<evidence type="ECO:0000313" key="14">
    <source>
        <dbReference type="Proteomes" id="UP000663826"/>
    </source>
</evidence>
<dbReference type="GO" id="GO:0016887">
    <property type="term" value="F:ATP hydrolysis activity"/>
    <property type="evidence" value="ECO:0007669"/>
    <property type="project" value="InterPro"/>
</dbReference>
<evidence type="ECO:0000256" key="1">
    <source>
        <dbReference type="ARBA" id="ARBA00004141"/>
    </source>
</evidence>
<feature type="transmembrane region" description="Helical" evidence="10">
    <location>
        <begin position="186"/>
        <end position="209"/>
    </location>
</feature>
<feature type="compositionally biased region" description="Basic and acidic residues" evidence="9">
    <location>
        <begin position="1209"/>
        <end position="1220"/>
    </location>
</feature>
<evidence type="ECO:0000256" key="7">
    <source>
        <dbReference type="ARBA" id="ARBA00023136"/>
    </source>
</evidence>
<dbReference type="OrthoDB" id="630895at2759"/>
<feature type="transmembrane region" description="Helical" evidence="10">
    <location>
        <begin position="361"/>
        <end position="379"/>
    </location>
</feature>
<dbReference type="SUPFAM" id="SSF52540">
    <property type="entry name" value="P-loop containing nucleoside triphosphate hydrolases"/>
    <property type="match status" value="1"/>
</dbReference>
<comment type="subcellular location">
    <subcellularLocation>
        <location evidence="1">Membrane</location>
        <topology evidence="1">Multi-pass membrane protein</topology>
    </subcellularLocation>
</comment>
<keyword evidence="6 10" id="KW-1133">Transmembrane helix</keyword>
<evidence type="ECO:0000256" key="9">
    <source>
        <dbReference type="SAM" id="MobiDB-lite"/>
    </source>
</evidence>
<evidence type="ECO:0000256" key="3">
    <source>
        <dbReference type="ARBA" id="ARBA00022692"/>
    </source>
</evidence>
<dbReference type="Proteomes" id="UP000663826">
    <property type="component" value="Unassembled WGS sequence"/>
</dbReference>
<dbReference type="Gene3D" id="1.20.1560.10">
    <property type="entry name" value="ABC transporter type 1, transmembrane domain"/>
    <property type="match status" value="1"/>
</dbReference>
<feature type="compositionally biased region" description="Basic and acidic residues" evidence="9">
    <location>
        <begin position="1127"/>
        <end position="1140"/>
    </location>
</feature>
<evidence type="ECO:0000256" key="2">
    <source>
        <dbReference type="ARBA" id="ARBA00022448"/>
    </source>
</evidence>
<reference evidence="13" key="1">
    <citation type="submission" date="2021-01" db="EMBL/GenBank/DDBJ databases">
        <authorList>
            <person name="Kaushik A."/>
        </authorList>
    </citation>
    <scope>NUCLEOTIDE SEQUENCE</scope>
    <source>
        <strain evidence="13">AG1-1B</strain>
    </source>
</reference>
<evidence type="ECO:0000256" key="6">
    <source>
        <dbReference type="ARBA" id="ARBA00022989"/>
    </source>
</evidence>
<dbReference type="PROSITE" id="PS00211">
    <property type="entry name" value="ABC_TRANSPORTER_1"/>
    <property type="match status" value="1"/>
</dbReference>
<feature type="region of interest" description="Disordered" evidence="9">
    <location>
        <begin position="258"/>
        <end position="289"/>
    </location>
</feature>
<feature type="transmembrane region" description="Helical" evidence="10">
    <location>
        <begin position="137"/>
        <end position="166"/>
    </location>
</feature>
<feature type="compositionally biased region" description="Low complexity" evidence="9">
    <location>
        <begin position="1168"/>
        <end position="1182"/>
    </location>
</feature>
<feature type="transmembrane region" description="Helical" evidence="10">
    <location>
        <begin position="548"/>
        <end position="567"/>
    </location>
</feature>
<evidence type="ECO:0000259" key="12">
    <source>
        <dbReference type="PROSITE" id="PS50929"/>
    </source>
</evidence>
<keyword evidence="4" id="KW-0547">Nucleotide-binding</keyword>
<dbReference type="CDD" id="cd18583">
    <property type="entry name" value="ABC_6TM_HMT1"/>
    <property type="match status" value="1"/>
</dbReference>
<dbReference type="PROSITE" id="PS50929">
    <property type="entry name" value="ABC_TM1F"/>
    <property type="match status" value="1"/>
</dbReference>
<dbReference type="PROSITE" id="PS50893">
    <property type="entry name" value="ABC_TRANSPORTER_2"/>
    <property type="match status" value="1"/>
</dbReference>
<dbReference type="GO" id="GO:0016020">
    <property type="term" value="C:membrane"/>
    <property type="evidence" value="ECO:0007669"/>
    <property type="project" value="UniProtKB-SubCell"/>
</dbReference>
<feature type="domain" description="ABC transmembrane type-1" evidence="12">
    <location>
        <begin position="321"/>
        <end position="606"/>
    </location>
</feature>
<dbReference type="PANTHER" id="PTHR24221">
    <property type="entry name" value="ATP-BINDING CASSETTE SUB-FAMILY B"/>
    <property type="match status" value="1"/>
</dbReference>
<dbReference type="GO" id="GO:0005524">
    <property type="term" value="F:ATP binding"/>
    <property type="evidence" value="ECO:0007669"/>
    <property type="project" value="UniProtKB-KW"/>
</dbReference>
<feature type="domain" description="ABC transporter" evidence="11">
    <location>
        <begin position="642"/>
        <end position="878"/>
    </location>
</feature>
<dbReference type="InterPro" id="IPR017871">
    <property type="entry name" value="ABC_transporter-like_CS"/>
</dbReference>
<feature type="region of interest" description="Disordered" evidence="9">
    <location>
        <begin position="991"/>
        <end position="1074"/>
    </location>
</feature>
<dbReference type="Pfam" id="PF00664">
    <property type="entry name" value="ABC_membrane"/>
    <property type="match status" value="1"/>
</dbReference>